<dbReference type="PANTHER" id="PTHR43441:SF2">
    <property type="entry name" value="FAMILY ACETYLTRANSFERASE, PUTATIVE (AFU_ORTHOLOGUE AFUA_7G00850)-RELATED"/>
    <property type="match status" value="1"/>
</dbReference>
<dbReference type="GO" id="GO:1990189">
    <property type="term" value="F:protein N-terminal-serine acetyltransferase activity"/>
    <property type="evidence" value="ECO:0007669"/>
    <property type="project" value="TreeGrafter"/>
</dbReference>
<organism evidence="2 3">
    <name type="scientific">Kosakonia sacchari</name>
    <dbReference type="NCBI Taxonomy" id="1158459"/>
    <lineage>
        <taxon>Bacteria</taxon>
        <taxon>Pseudomonadati</taxon>
        <taxon>Pseudomonadota</taxon>
        <taxon>Gammaproteobacteria</taxon>
        <taxon>Enterobacterales</taxon>
        <taxon>Enterobacteriaceae</taxon>
        <taxon>Kosakonia</taxon>
    </lineage>
</organism>
<name>A0A1G4YA70_9ENTR</name>
<proteinExistence type="predicted"/>
<evidence type="ECO:0000313" key="2">
    <source>
        <dbReference type="EMBL" id="SCX50353.1"/>
    </source>
</evidence>
<protein>
    <submittedName>
        <fullName evidence="2">Protein N-acetyltransferase, RimJ/RimL family</fullName>
    </submittedName>
</protein>
<dbReference type="Gene3D" id="3.40.630.30">
    <property type="match status" value="1"/>
</dbReference>
<dbReference type="EMBL" id="FMUI01000006">
    <property type="protein sequence ID" value="SCX50353.1"/>
    <property type="molecule type" value="Genomic_DNA"/>
</dbReference>
<sequence length="234" mass="27851">MEFFNQYGQRIGQEIQDWTKRPLPEKISLKGRYCDVIPLVVDHAEDLFPEWQSIDDDRDWTYLEDPRPKDMTACYAYLRNLASRPDRIYFAVQDKEDKQIKGIFYTGKFDQENGSFDIGDVNWTPLMKRTRMSTESLYLVLSYFFDLLKYRRCEWRTGSYNADAIHSAERIGFVKEGVLREKKIRKGRLSDITVFSITVREWPGLSSMMNSWLNEDNFDGRGRQLHKLSSFRRY</sequence>
<dbReference type="InterPro" id="IPR016181">
    <property type="entry name" value="Acyl_CoA_acyltransferase"/>
</dbReference>
<comment type="caution">
    <text evidence="2">The sequence shown here is derived from an EMBL/GenBank/DDBJ whole genome shotgun (WGS) entry which is preliminary data.</text>
</comment>
<reference evidence="2 3" key="1">
    <citation type="submission" date="2016-10" db="EMBL/GenBank/DDBJ databases">
        <authorList>
            <person name="Varghese N."/>
            <person name="Submissions S."/>
        </authorList>
    </citation>
    <scope>NUCLEOTIDE SEQUENCE [LARGE SCALE GENOMIC DNA]</scope>
    <source>
        <strain evidence="2 3">CGMCC 1.12102</strain>
    </source>
</reference>
<evidence type="ECO:0000313" key="3">
    <source>
        <dbReference type="Proteomes" id="UP000183569"/>
    </source>
</evidence>
<dbReference type="InterPro" id="IPR051908">
    <property type="entry name" value="Ribosomal_N-acetyltransferase"/>
</dbReference>
<accession>A0A1G4YA70</accession>
<dbReference type="GO" id="GO:0008999">
    <property type="term" value="F:protein-N-terminal-alanine acetyltransferase activity"/>
    <property type="evidence" value="ECO:0007669"/>
    <property type="project" value="TreeGrafter"/>
</dbReference>
<dbReference type="PANTHER" id="PTHR43441">
    <property type="entry name" value="RIBOSOMAL-PROTEIN-SERINE ACETYLTRANSFERASE"/>
    <property type="match status" value="1"/>
</dbReference>
<keyword evidence="2" id="KW-0808">Transferase</keyword>
<dbReference type="GeneID" id="23847465"/>
<gene>
    <name evidence="2" type="ORF">SAMN02927897_02237</name>
</gene>
<dbReference type="AlphaFoldDB" id="A0A1G4YA70"/>
<feature type="domain" description="N-acetyltransferase" evidence="1">
    <location>
        <begin position="38"/>
        <end position="174"/>
    </location>
</feature>
<dbReference type="InterPro" id="IPR000182">
    <property type="entry name" value="GNAT_dom"/>
</dbReference>
<dbReference type="Pfam" id="PF13302">
    <property type="entry name" value="Acetyltransf_3"/>
    <property type="match status" value="1"/>
</dbReference>
<dbReference type="Proteomes" id="UP000183569">
    <property type="component" value="Unassembled WGS sequence"/>
</dbReference>
<evidence type="ECO:0000259" key="1">
    <source>
        <dbReference type="Pfam" id="PF13302"/>
    </source>
</evidence>
<dbReference type="SUPFAM" id="SSF55729">
    <property type="entry name" value="Acyl-CoA N-acyltransferases (Nat)"/>
    <property type="match status" value="1"/>
</dbReference>
<dbReference type="RefSeq" id="WP_017458294.1">
    <property type="nucleotide sequence ID" value="NZ_FMUI01000006.1"/>
</dbReference>